<sequence>MAEEQRLFKLDDPNDISYIHQLLFDNNEEIRQNEDNGDESDTETEGNFEEREGDSESEQDGESTEEDNEMKGDILIGKDKITKWKEKKPNPRVRRGAHNICMRLPGVIGNAKNASSPYERWKNIFTDDILHIIVTNTNIYIQMIQRRFKRERDCKITDIVEYKAFIGLLYHAGVLKSNMQSYAHMRIQINTIQNCSRNIWSSHSLSYLNDYLQ</sequence>
<evidence type="ECO:0000313" key="2">
    <source>
        <dbReference type="EMBL" id="KAL3287925.1"/>
    </source>
</evidence>
<protein>
    <recommendedName>
        <fullName evidence="4">PiggyBac transposable element-derived protein domain-containing protein</fullName>
    </recommendedName>
</protein>
<dbReference type="AlphaFoldDB" id="A0ABD2PAM8"/>
<dbReference type="EMBL" id="JABFTP020000185">
    <property type="protein sequence ID" value="KAL3287925.1"/>
    <property type="molecule type" value="Genomic_DNA"/>
</dbReference>
<proteinExistence type="predicted"/>
<evidence type="ECO:0008006" key="4">
    <source>
        <dbReference type="Google" id="ProtNLM"/>
    </source>
</evidence>
<gene>
    <name evidence="2" type="ORF">HHI36_002381</name>
</gene>
<evidence type="ECO:0000256" key="1">
    <source>
        <dbReference type="SAM" id="MobiDB-lite"/>
    </source>
</evidence>
<feature type="compositionally biased region" description="Acidic residues" evidence="1">
    <location>
        <begin position="35"/>
        <end position="68"/>
    </location>
</feature>
<reference evidence="2 3" key="1">
    <citation type="journal article" date="2021" name="BMC Biol.">
        <title>Horizontally acquired antibacterial genes associated with adaptive radiation of ladybird beetles.</title>
        <authorList>
            <person name="Li H.S."/>
            <person name="Tang X.F."/>
            <person name="Huang Y.H."/>
            <person name="Xu Z.Y."/>
            <person name="Chen M.L."/>
            <person name="Du X.Y."/>
            <person name="Qiu B.Y."/>
            <person name="Chen P.T."/>
            <person name="Zhang W."/>
            <person name="Slipinski A."/>
            <person name="Escalona H.E."/>
            <person name="Waterhouse R.M."/>
            <person name="Zwick A."/>
            <person name="Pang H."/>
        </authorList>
    </citation>
    <scope>NUCLEOTIDE SEQUENCE [LARGE SCALE GENOMIC DNA]</scope>
    <source>
        <strain evidence="2">SYSU2018</strain>
    </source>
</reference>
<evidence type="ECO:0000313" key="3">
    <source>
        <dbReference type="Proteomes" id="UP001516400"/>
    </source>
</evidence>
<name>A0ABD2PAM8_9CUCU</name>
<feature type="region of interest" description="Disordered" evidence="1">
    <location>
        <begin position="27"/>
        <end position="72"/>
    </location>
</feature>
<accession>A0ABD2PAM8</accession>
<keyword evidence="3" id="KW-1185">Reference proteome</keyword>
<organism evidence="2 3">
    <name type="scientific">Cryptolaemus montrouzieri</name>
    <dbReference type="NCBI Taxonomy" id="559131"/>
    <lineage>
        <taxon>Eukaryota</taxon>
        <taxon>Metazoa</taxon>
        <taxon>Ecdysozoa</taxon>
        <taxon>Arthropoda</taxon>
        <taxon>Hexapoda</taxon>
        <taxon>Insecta</taxon>
        <taxon>Pterygota</taxon>
        <taxon>Neoptera</taxon>
        <taxon>Endopterygota</taxon>
        <taxon>Coleoptera</taxon>
        <taxon>Polyphaga</taxon>
        <taxon>Cucujiformia</taxon>
        <taxon>Coccinelloidea</taxon>
        <taxon>Coccinellidae</taxon>
        <taxon>Scymninae</taxon>
        <taxon>Scymnini</taxon>
        <taxon>Cryptolaemus</taxon>
    </lineage>
</organism>
<dbReference type="Proteomes" id="UP001516400">
    <property type="component" value="Unassembled WGS sequence"/>
</dbReference>
<comment type="caution">
    <text evidence="2">The sequence shown here is derived from an EMBL/GenBank/DDBJ whole genome shotgun (WGS) entry which is preliminary data.</text>
</comment>